<dbReference type="Pfam" id="PF06742">
    <property type="entry name" value="DUF1214"/>
    <property type="match status" value="2"/>
</dbReference>
<dbReference type="EMBL" id="LR778301">
    <property type="protein sequence ID" value="CAB1367669.1"/>
    <property type="molecule type" value="Genomic_DNA"/>
</dbReference>
<dbReference type="KEGG" id="doe:DENOEST_0504"/>
<name>A0A6S6XXU1_9PROT</name>
<accession>A0A6S6XXU1</accession>
<evidence type="ECO:0000313" key="3">
    <source>
        <dbReference type="Proteomes" id="UP000515733"/>
    </source>
</evidence>
<dbReference type="Proteomes" id="UP000515733">
    <property type="component" value="Chromosome"/>
</dbReference>
<gene>
    <name evidence="2" type="ORF">DENOEST_0504</name>
</gene>
<evidence type="ECO:0000313" key="2">
    <source>
        <dbReference type="EMBL" id="CAB1367669.1"/>
    </source>
</evidence>
<dbReference type="AlphaFoldDB" id="A0A6S6XXU1"/>
<feature type="domain" description="DUF1214" evidence="1">
    <location>
        <begin position="264"/>
        <end position="340"/>
    </location>
</feature>
<dbReference type="InterPro" id="IPR010621">
    <property type="entry name" value="DUF1214"/>
</dbReference>
<dbReference type="OrthoDB" id="4667238at2"/>
<keyword evidence="3" id="KW-1185">Reference proteome</keyword>
<dbReference type="RefSeq" id="WP_145770593.1">
    <property type="nucleotide sequence ID" value="NZ_LR778301.1"/>
</dbReference>
<organism evidence="2 3">
    <name type="scientific">Denitratisoma oestradiolicum</name>
    <dbReference type="NCBI Taxonomy" id="311182"/>
    <lineage>
        <taxon>Bacteria</taxon>
        <taxon>Pseudomonadati</taxon>
        <taxon>Pseudomonadota</taxon>
        <taxon>Betaproteobacteria</taxon>
        <taxon>Nitrosomonadales</taxon>
        <taxon>Sterolibacteriaceae</taxon>
        <taxon>Denitratisoma</taxon>
    </lineage>
</organism>
<reference evidence="2 3" key="1">
    <citation type="submission" date="2020-03" db="EMBL/GenBank/DDBJ databases">
        <authorList>
            <consortium name="Genoscope - CEA"/>
            <person name="William W."/>
        </authorList>
    </citation>
    <scope>NUCLEOTIDE SEQUENCE [LARGE SCALE GENOMIC DNA]</scope>
    <source>
        <strain evidence="3">DSM 16959</strain>
    </source>
</reference>
<evidence type="ECO:0000259" key="1">
    <source>
        <dbReference type="Pfam" id="PF06742"/>
    </source>
</evidence>
<feature type="domain" description="DUF1214" evidence="1">
    <location>
        <begin position="128"/>
        <end position="166"/>
    </location>
</feature>
<protein>
    <recommendedName>
        <fullName evidence="1">DUF1214 domain-containing protein</fullName>
    </recommendedName>
</protein>
<sequence length="390" mass="44239">MSVKLLPWSDYVDLLKPAENLIGLTFEPHNEQLRAELYRQLLMNLSQGYFLYFQADADHPDWAPFLNSVYLLQPNPDDTYQLAPVRGDGAYRIVGNRGTVKLLTFSTGANMMGMADAPGKNFGYFDADDLALGPNGELEVILSAERPADHRGNWWPLHPEAEFVMVRQRSYAWGVEREASLAIERLGAPALKPRPSLETIDCQMRALLSGFTQRLSKMWLNYQNAVLQRGVINQIELADFGGAVPAQSYWQGIFRFAPDEALILETELPARHSYWNVQLNDELWNAVEFVQRQSSLNGHQARLDGDGKFRAVISLEDPGVPNWLDPVGTLQGMIIGRWYQADALPIPTLKTVPFAELRQHLPADTPRVSAEERTEQLRTRRIGAQLRRRW</sequence>
<proteinExistence type="predicted"/>